<feature type="domain" description="SMODS-associated and fused to various effectors" evidence="1">
    <location>
        <begin position="309"/>
        <end position="508"/>
    </location>
</feature>
<gene>
    <name evidence="2" type="ORF">EDM57_12280</name>
</gene>
<comment type="caution">
    <text evidence="2">The sequence shown here is derived from an EMBL/GenBank/DDBJ whole genome shotgun (WGS) entry which is preliminary data.</text>
</comment>
<evidence type="ECO:0000313" key="3">
    <source>
        <dbReference type="Proteomes" id="UP000268829"/>
    </source>
</evidence>
<proteinExistence type="predicted"/>
<reference evidence="2 3" key="1">
    <citation type="submission" date="2018-10" db="EMBL/GenBank/DDBJ databases">
        <title>Phylogenomics of Brevibacillus.</title>
        <authorList>
            <person name="Dunlap C."/>
        </authorList>
    </citation>
    <scope>NUCLEOTIDE SEQUENCE [LARGE SCALE GENOMIC DNA]</scope>
    <source>
        <strain evidence="2 3">DSM 100115</strain>
    </source>
</reference>
<dbReference type="Proteomes" id="UP000268829">
    <property type="component" value="Unassembled WGS sequence"/>
</dbReference>
<protein>
    <submittedName>
        <fullName evidence="2">SAVED domain-containing protein</fullName>
    </submittedName>
</protein>
<dbReference type="NCBIfam" id="NF033611">
    <property type="entry name" value="SAVED"/>
    <property type="match status" value="1"/>
</dbReference>
<sequence length="510" mass="57868">MSNSVVARMQGDDYQALYFWLMACRLFQEHTRVNSVGYEYDLAKSFDDVVVIYDPPSIDEQGNPLHMDFYQIKYHVAQEGTITWQSLCDPAFINATSVSFLQKLKNAYQLMKQQGKNCRFHLVTPWIINPTDPLRILISNTGGALRLSKLMEGKTDASQMGKIRAVWREHMGLASDQELLEVLASLRLILGSGTMVQLTERLNDRLLAVGLQPINEAVNTHTYVNLIQNLFKKGKVLFQKQELLECCKREGLWRGVTASSTSAIEVGIRSFYRWAENMEDETENMLPLEKYFEGRYLKEGYSWQNIASEIEEFIKRSFVRGKQYNLHLDAHASIAFAAGYHLNVSSGVDVAPVQKVFRGGKQIWRPDEQNQQKVYPDWEYAETTLSGKGHDVAIAIGVKHDITEDVLVYINQANLPVGRIITCLVEGGPSAFAIQDANHALFLADRITAKVKSRNIHERTGHLHIFYAGPNALLFFIGKLAKSFGKCTIYEYDFDTQMPGKYQPGITFPK</sequence>
<evidence type="ECO:0000259" key="1">
    <source>
        <dbReference type="Pfam" id="PF18145"/>
    </source>
</evidence>
<dbReference type="RefSeq" id="WP_122905040.1">
    <property type="nucleotide sequence ID" value="NZ_RHHS01000028.1"/>
</dbReference>
<dbReference type="Pfam" id="PF18145">
    <property type="entry name" value="SAVED"/>
    <property type="match status" value="1"/>
</dbReference>
<name>A0A3M8AZJ2_9BACL</name>
<dbReference type="InterPro" id="IPR040836">
    <property type="entry name" value="SAVED"/>
</dbReference>
<dbReference type="AlphaFoldDB" id="A0A3M8AZJ2"/>
<dbReference type="EMBL" id="RHHS01000028">
    <property type="protein sequence ID" value="RNB56578.1"/>
    <property type="molecule type" value="Genomic_DNA"/>
</dbReference>
<organism evidence="2 3">
    <name type="scientific">Brevibacillus gelatini</name>
    <dbReference type="NCBI Taxonomy" id="1655277"/>
    <lineage>
        <taxon>Bacteria</taxon>
        <taxon>Bacillati</taxon>
        <taxon>Bacillota</taxon>
        <taxon>Bacilli</taxon>
        <taxon>Bacillales</taxon>
        <taxon>Paenibacillaceae</taxon>
        <taxon>Brevibacillus</taxon>
    </lineage>
</organism>
<evidence type="ECO:0000313" key="2">
    <source>
        <dbReference type="EMBL" id="RNB56578.1"/>
    </source>
</evidence>
<accession>A0A3M8AZJ2</accession>
<dbReference type="OrthoDB" id="268467at2"/>
<keyword evidence="3" id="KW-1185">Reference proteome</keyword>